<dbReference type="PANTHER" id="PTHR24292">
    <property type="entry name" value="CYTOCHROME P450"/>
    <property type="match status" value="1"/>
</dbReference>
<keyword evidence="17" id="KW-1185">Reference proteome</keyword>
<dbReference type="FunFam" id="1.10.630.10:FF:000182">
    <property type="entry name" value="Cytochrome P450 3A4"/>
    <property type="match status" value="1"/>
</dbReference>
<organism evidence="16 17">
    <name type="scientific">Rhynocoris fuscipes</name>
    <dbReference type="NCBI Taxonomy" id="488301"/>
    <lineage>
        <taxon>Eukaryota</taxon>
        <taxon>Metazoa</taxon>
        <taxon>Ecdysozoa</taxon>
        <taxon>Arthropoda</taxon>
        <taxon>Hexapoda</taxon>
        <taxon>Insecta</taxon>
        <taxon>Pterygota</taxon>
        <taxon>Neoptera</taxon>
        <taxon>Paraneoptera</taxon>
        <taxon>Hemiptera</taxon>
        <taxon>Heteroptera</taxon>
        <taxon>Panheteroptera</taxon>
        <taxon>Cimicomorpha</taxon>
        <taxon>Reduviidae</taxon>
        <taxon>Harpactorinae</taxon>
        <taxon>Harpactorini</taxon>
        <taxon>Rhynocoris</taxon>
    </lineage>
</organism>
<protein>
    <recommendedName>
        <fullName evidence="18">Cytochrome P450</fullName>
    </recommendedName>
</protein>
<evidence type="ECO:0000256" key="12">
    <source>
        <dbReference type="ARBA" id="ARBA00023136"/>
    </source>
</evidence>
<dbReference type="InterPro" id="IPR002401">
    <property type="entry name" value="Cyt_P450_E_grp-I"/>
</dbReference>
<keyword evidence="12 15" id="KW-0472">Membrane</keyword>
<keyword evidence="8" id="KW-0492">Microsome</keyword>
<dbReference type="PROSITE" id="PS00086">
    <property type="entry name" value="CYTOCHROME_P450"/>
    <property type="match status" value="1"/>
</dbReference>
<keyword evidence="15" id="KW-1133">Transmembrane helix</keyword>
<comment type="similarity">
    <text evidence="4 14">Belongs to the cytochrome P450 family.</text>
</comment>
<keyword evidence="15" id="KW-0812">Transmembrane</keyword>
<evidence type="ECO:0000256" key="8">
    <source>
        <dbReference type="ARBA" id="ARBA00022848"/>
    </source>
</evidence>
<dbReference type="CDD" id="cd11056">
    <property type="entry name" value="CYP6-like"/>
    <property type="match status" value="1"/>
</dbReference>
<keyword evidence="5 13" id="KW-0349">Heme</keyword>
<dbReference type="GO" id="GO:0005789">
    <property type="term" value="C:endoplasmic reticulum membrane"/>
    <property type="evidence" value="ECO:0007669"/>
    <property type="project" value="UniProtKB-SubCell"/>
</dbReference>
<evidence type="ECO:0000256" key="11">
    <source>
        <dbReference type="ARBA" id="ARBA00023033"/>
    </source>
</evidence>
<dbReference type="GO" id="GO:0005506">
    <property type="term" value="F:iron ion binding"/>
    <property type="evidence" value="ECO:0007669"/>
    <property type="project" value="InterPro"/>
</dbReference>
<evidence type="ECO:0000256" key="5">
    <source>
        <dbReference type="ARBA" id="ARBA00022617"/>
    </source>
</evidence>
<comment type="subcellular location">
    <subcellularLocation>
        <location evidence="3">Endoplasmic reticulum membrane</location>
        <topology evidence="3">Peripheral membrane protein</topology>
    </subcellularLocation>
    <subcellularLocation>
        <location evidence="2">Microsome membrane</location>
        <topology evidence="2">Peripheral membrane protein</topology>
    </subcellularLocation>
</comment>
<dbReference type="InterPro" id="IPR050476">
    <property type="entry name" value="Insect_CytP450_Detox"/>
</dbReference>
<evidence type="ECO:0000256" key="1">
    <source>
        <dbReference type="ARBA" id="ARBA00001971"/>
    </source>
</evidence>
<dbReference type="GO" id="GO:0016705">
    <property type="term" value="F:oxidoreductase activity, acting on paired donors, with incorporation or reduction of molecular oxygen"/>
    <property type="evidence" value="ECO:0007669"/>
    <property type="project" value="InterPro"/>
</dbReference>
<keyword evidence="6 13" id="KW-0479">Metal-binding</keyword>
<evidence type="ECO:0000256" key="3">
    <source>
        <dbReference type="ARBA" id="ARBA00004406"/>
    </source>
</evidence>
<dbReference type="GO" id="GO:0020037">
    <property type="term" value="F:heme binding"/>
    <property type="evidence" value="ECO:0007669"/>
    <property type="project" value="InterPro"/>
</dbReference>
<dbReference type="PRINTS" id="PR00385">
    <property type="entry name" value="P450"/>
</dbReference>
<dbReference type="Pfam" id="PF00067">
    <property type="entry name" value="p450"/>
    <property type="match status" value="1"/>
</dbReference>
<comment type="cofactor">
    <cofactor evidence="1 13">
        <name>heme</name>
        <dbReference type="ChEBI" id="CHEBI:30413"/>
    </cofactor>
</comment>
<dbReference type="Proteomes" id="UP001461498">
    <property type="component" value="Unassembled WGS sequence"/>
</dbReference>
<reference evidence="16 17" key="1">
    <citation type="submission" date="2022-12" db="EMBL/GenBank/DDBJ databases">
        <title>Chromosome-level genome assembly of true bugs.</title>
        <authorList>
            <person name="Ma L."/>
            <person name="Li H."/>
        </authorList>
    </citation>
    <scope>NUCLEOTIDE SEQUENCE [LARGE SCALE GENOMIC DNA]</scope>
    <source>
        <strain evidence="16">Lab_2022b</strain>
    </source>
</reference>
<accession>A0AAW1DC64</accession>
<dbReference type="InterPro" id="IPR017972">
    <property type="entry name" value="Cyt_P450_CS"/>
</dbReference>
<name>A0AAW1DC64_9HEMI</name>
<evidence type="ECO:0000256" key="7">
    <source>
        <dbReference type="ARBA" id="ARBA00022824"/>
    </source>
</evidence>
<dbReference type="PRINTS" id="PR00463">
    <property type="entry name" value="EP450I"/>
</dbReference>
<evidence type="ECO:0000256" key="13">
    <source>
        <dbReference type="PIRSR" id="PIRSR602401-1"/>
    </source>
</evidence>
<dbReference type="GO" id="GO:0004497">
    <property type="term" value="F:monooxygenase activity"/>
    <property type="evidence" value="ECO:0007669"/>
    <property type="project" value="UniProtKB-KW"/>
</dbReference>
<dbReference type="InterPro" id="IPR036396">
    <property type="entry name" value="Cyt_P450_sf"/>
</dbReference>
<comment type="caution">
    <text evidence="16">The sequence shown here is derived from an EMBL/GenBank/DDBJ whole genome shotgun (WGS) entry which is preliminary data.</text>
</comment>
<dbReference type="EMBL" id="JAPXFL010000003">
    <property type="protein sequence ID" value="KAK9508381.1"/>
    <property type="molecule type" value="Genomic_DNA"/>
</dbReference>
<evidence type="ECO:0000256" key="6">
    <source>
        <dbReference type="ARBA" id="ARBA00022723"/>
    </source>
</evidence>
<evidence type="ECO:0000256" key="15">
    <source>
        <dbReference type="SAM" id="Phobius"/>
    </source>
</evidence>
<sequence>MFIQILAFLFVIFIIIYLKIKEIYSYWKRRNIAYVPGIFPFGSIKEPMLCRKTVGRTFWEMYREYSDEKLVGFYSPYEAMLLVRDPELSKIVHVKEFNNFADNGFVVIRDVDPMLGINPFAIKGIPEWKDIRGIHTPLQTTIKLKSMIPEMARVAGNLIKYIESKRDKPIEVKDTTRYYTNDVVASCAYGIQSDSFFENSSFNQHTMKQMFGSDYNASYAVISGLFIPFASKIFGFRTISKSAQNFFESLAKTCVQHREESGQSRSDLIQHLMSLNKKNLADNKTGFDSVEMAAHCMTFFIDGAETASIQLTFTIFELAANQNVQEKLRNEIKTAVNDVNEFDFDKLWSLQYLDMVITESMRLHPPLPFVSRTCTQQTVLGDLQIQVGTKVFTSILGFHRDPQYYPEPEKFIPERFAPENKQNLNKDAYIPFGEGPRRCLGAKFAQTENKMALAAILLNYHLRLAEDTQVMNYDEKSTFFTAPKGKINVIFEPLAI</sequence>
<keyword evidence="11 14" id="KW-0503">Monooxygenase</keyword>
<evidence type="ECO:0000313" key="16">
    <source>
        <dbReference type="EMBL" id="KAK9508381.1"/>
    </source>
</evidence>
<evidence type="ECO:0000256" key="9">
    <source>
        <dbReference type="ARBA" id="ARBA00023002"/>
    </source>
</evidence>
<dbReference type="AlphaFoldDB" id="A0AAW1DC64"/>
<dbReference type="Gene3D" id="1.10.630.10">
    <property type="entry name" value="Cytochrome P450"/>
    <property type="match status" value="1"/>
</dbReference>
<evidence type="ECO:0000256" key="2">
    <source>
        <dbReference type="ARBA" id="ARBA00004174"/>
    </source>
</evidence>
<evidence type="ECO:0000313" key="17">
    <source>
        <dbReference type="Proteomes" id="UP001461498"/>
    </source>
</evidence>
<dbReference type="InterPro" id="IPR001128">
    <property type="entry name" value="Cyt_P450"/>
</dbReference>
<gene>
    <name evidence="16" type="ORF">O3M35_005957</name>
</gene>
<keyword evidence="10 13" id="KW-0408">Iron</keyword>
<evidence type="ECO:0000256" key="14">
    <source>
        <dbReference type="RuleBase" id="RU000461"/>
    </source>
</evidence>
<dbReference type="SUPFAM" id="SSF48264">
    <property type="entry name" value="Cytochrome P450"/>
    <property type="match status" value="1"/>
</dbReference>
<evidence type="ECO:0000256" key="10">
    <source>
        <dbReference type="ARBA" id="ARBA00023004"/>
    </source>
</evidence>
<feature type="transmembrane region" description="Helical" evidence="15">
    <location>
        <begin position="6"/>
        <end position="24"/>
    </location>
</feature>
<feature type="binding site" description="axial binding residue" evidence="13">
    <location>
        <position position="439"/>
    </location>
    <ligand>
        <name>heme</name>
        <dbReference type="ChEBI" id="CHEBI:30413"/>
    </ligand>
    <ligandPart>
        <name>Fe</name>
        <dbReference type="ChEBI" id="CHEBI:18248"/>
    </ligandPart>
</feature>
<dbReference type="PANTHER" id="PTHR24292:SF54">
    <property type="entry name" value="CYP9F3-RELATED"/>
    <property type="match status" value="1"/>
</dbReference>
<keyword evidence="7" id="KW-0256">Endoplasmic reticulum</keyword>
<evidence type="ECO:0000256" key="4">
    <source>
        <dbReference type="ARBA" id="ARBA00010617"/>
    </source>
</evidence>
<keyword evidence="9 14" id="KW-0560">Oxidoreductase</keyword>
<proteinExistence type="inferred from homology"/>
<evidence type="ECO:0008006" key="18">
    <source>
        <dbReference type="Google" id="ProtNLM"/>
    </source>
</evidence>